<keyword evidence="2" id="KW-0004">4Fe-4S</keyword>
<proteinExistence type="predicted"/>
<dbReference type="SFLD" id="SFLDS00029">
    <property type="entry name" value="Radical_SAM"/>
    <property type="match status" value="1"/>
</dbReference>
<dbReference type="InterPro" id="IPR034457">
    <property type="entry name" value="Organic_radical-activating"/>
</dbReference>
<feature type="domain" description="Radical SAM core" evidence="7">
    <location>
        <begin position="131"/>
        <end position="277"/>
    </location>
</feature>
<evidence type="ECO:0000256" key="2">
    <source>
        <dbReference type="ARBA" id="ARBA00022485"/>
    </source>
</evidence>
<evidence type="ECO:0000256" key="1">
    <source>
        <dbReference type="ARBA" id="ARBA00001966"/>
    </source>
</evidence>
<dbReference type="GO" id="GO:0051539">
    <property type="term" value="F:4 iron, 4 sulfur cluster binding"/>
    <property type="evidence" value="ECO:0007669"/>
    <property type="project" value="UniProtKB-KW"/>
</dbReference>
<evidence type="ECO:0000259" key="7">
    <source>
        <dbReference type="PROSITE" id="PS51918"/>
    </source>
</evidence>
<dbReference type="InterPro" id="IPR027596">
    <property type="entry name" value="AmmeMemoSam_rS"/>
</dbReference>
<dbReference type="GO" id="GO:0016829">
    <property type="term" value="F:lyase activity"/>
    <property type="evidence" value="ECO:0007669"/>
    <property type="project" value="UniProtKB-KW"/>
</dbReference>
<organism evidence="8 9">
    <name type="scientific">Candidatus Magnetoglobus multicellularis str. Araruama</name>
    <dbReference type="NCBI Taxonomy" id="890399"/>
    <lineage>
        <taxon>Bacteria</taxon>
        <taxon>Pseudomonadati</taxon>
        <taxon>Thermodesulfobacteriota</taxon>
        <taxon>Desulfobacteria</taxon>
        <taxon>Desulfobacterales</taxon>
        <taxon>Desulfobacteraceae</taxon>
        <taxon>Candidatus Magnetoglobus</taxon>
    </lineage>
</organism>
<keyword evidence="4" id="KW-0479">Metal-binding</keyword>
<sequence length="277" mass="31425">MEKRKTSEKTSISRRTFLLSGAASLIGASPVLSWPGLNGLKDKGTTDIRGHIFKNDAPEKPWKWSTKAQIFHQLKNKKVVCGVCPNRCVLSPGDRSVCRSKVNIDGTLYSLAYGNPCSVNVDPIEKKPLYHFLPKTQAFSIAATGCNLRCLNCQNWEISQVRPHDVRHHELFPDAVVATCIKYHCKSIAYTYSEATTYYEYMIDTARRAREKGIYNLWISNGYINTEPLEELCQYIDGANVNLKSFDDAIYRKLNGGQLQPVLNTFKTLHKKRFILK</sequence>
<dbReference type="SFLD" id="SFLDG01101">
    <property type="entry name" value="Uncharacterised_Radical_SAM_Su"/>
    <property type="match status" value="1"/>
</dbReference>
<evidence type="ECO:0000256" key="5">
    <source>
        <dbReference type="ARBA" id="ARBA00023004"/>
    </source>
</evidence>
<comment type="caution">
    <text evidence="8">The sequence shown here is derived from an EMBL/GenBank/DDBJ whole genome shotgun (WGS) entry which is preliminary data.</text>
</comment>
<name>A0A1V1PBM0_9BACT</name>
<dbReference type="PANTHER" id="PTHR30352">
    <property type="entry name" value="PYRUVATE FORMATE-LYASE-ACTIVATING ENZYME"/>
    <property type="match status" value="1"/>
</dbReference>
<dbReference type="GO" id="GO:0046872">
    <property type="term" value="F:metal ion binding"/>
    <property type="evidence" value="ECO:0007669"/>
    <property type="project" value="UniProtKB-KW"/>
</dbReference>
<comment type="cofactor">
    <cofactor evidence="1">
        <name>[4Fe-4S] cluster</name>
        <dbReference type="ChEBI" id="CHEBI:49883"/>
    </cofactor>
</comment>
<evidence type="ECO:0000313" key="8">
    <source>
        <dbReference type="EMBL" id="ETR72188.1"/>
    </source>
</evidence>
<evidence type="ECO:0000256" key="4">
    <source>
        <dbReference type="ARBA" id="ARBA00022723"/>
    </source>
</evidence>
<dbReference type="SUPFAM" id="SSF102114">
    <property type="entry name" value="Radical SAM enzymes"/>
    <property type="match status" value="1"/>
</dbReference>
<dbReference type="PROSITE" id="PS51918">
    <property type="entry name" value="RADICAL_SAM"/>
    <property type="match status" value="1"/>
</dbReference>
<keyword evidence="5" id="KW-0408">Iron</keyword>
<keyword evidence="8" id="KW-0456">Lyase</keyword>
<evidence type="ECO:0000256" key="6">
    <source>
        <dbReference type="ARBA" id="ARBA00023014"/>
    </source>
</evidence>
<accession>A0A1V1PBM0</accession>
<dbReference type="PANTHER" id="PTHR30352:SF5">
    <property type="entry name" value="PYRUVATE FORMATE-LYASE 1-ACTIVATING ENZYME"/>
    <property type="match status" value="1"/>
</dbReference>
<reference evidence="9" key="1">
    <citation type="submission" date="2012-11" db="EMBL/GenBank/DDBJ databases">
        <authorList>
            <person name="Lucero-Rivera Y.E."/>
            <person name="Tovar-Ramirez D."/>
        </authorList>
    </citation>
    <scope>NUCLEOTIDE SEQUENCE [LARGE SCALE GENOMIC DNA]</scope>
    <source>
        <strain evidence="9">Araruama</strain>
    </source>
</reference>
<dbReference type="Gene3D" id="3.20.20.70">
    <property type="entry name" value="Aldolase class I"/>
    <property type="match status" value="1"/>
</dbReference>
<dbReference type="InterPro" id="IPR013785">
    <property type="entry name" value="Aldolase_TIM"/>
</dbReference>
<dbReference type="InterPro" id="IPR007197">
    <property type="entry name" value="rSAM"/>
</dbReference>
<keyword evidence="6" id="KW-0411">Iron-sulfur</keyword>
<dbReference type="AlphaFoldDB" id="A0A1V1PBM0"/>
<protein>
    <submittedName>
        <fullName evidence="8">Pyruvate formate lyase activating enzyme</fullName>
    </submittedName>
</protein>
<dbReference type="Pfam" id="PF04055">
    <property type="entry name" value="Radical_SAM"/>
    <property type="match status" value="1"/>
</dbReference>
<keyword evidence="3" id="KW-0949">S-adenosyl-L-methionine</keyword>
<dbReference type="InterPro" id="IPR058240">
    <property type="entry name" value="rSAM_sf"/>
</dbReference>
<dbReference type="CDD" id="cd01335">
    <property type="entry name" value="Radical_SAM"/>
    <property type="match status" value="1"/>
</dbReference>
<dbReference type="EMBL" id="ATBP01000174">
    <property type="protein sequence ID" value="ETR72188.1"/>
    <property type="molecule type" value="Genomic_DNA"/>
</dbReference>
<gene>
    <name evidence="8" type="ORF">OMM_07650</name>
</gene>
<evidence type="ECO:0000313" key="9">
    <source>
        <dbReference type="Proteomes" id="UP000189670"/>
    </source>
</evidence>
<dbReference type="Proteomes" id="UP000189670">
    <property type="component" value="Unassembled WGS sequence"/>
</dbReference>
<evidence type="ECO:0000256" key="3">
    <source>
        <dbReference type="ARBA" id="ARBA00022691"/>
    </source>
</evidence>
<keyword evidence="8" id="KW-0670">Pyruvate</keyword>